<organism evidence="1 2">
    <name type="scientific">Parasitella parasitica</name>
    <dbReference type="NCBI Taxonomy" id="35722"/>
    <lineage>
        <taxon>Eukaryota</taxon>
        <taxon>Fungi</taxon>
        <taxon>Fungi incertae sedis</taxon>
        <taxon>Mucoromycota</taxon>
        <taxon>Mucoromycotina</taxon>
        <taxon>Mucoromycetes</taxon>
        <taxon>Mucorales</taxon>
        <taxon>Mucorineae</taxon>
        <taxon>Mucoraceae</taxon>
        <taxon>Parasitella</taxon>
    </lineage>
</organism>
<name>A0A0B7N7V9_9FUNG</name>
<dbReference type="EMBL" id="LN729858">
    <property type="protein sequence ID" value="CEP13549.1"/>
    <property type="molecule type" value="Genomic_DNA"/>
</dbReference>
<evidence type="ECO:0000313" key="1">
    <source>
        <dbReference type="EMBL" id="CEP13549.1"/>
    </source>
</evidence>
<sequence length="85" mass="9940">MGDYYYRIEFQHRGSLHVHMLLYLKGAPVLDNTLEDLEAKSANIKGIEAFVEKIMSDRKETSDPEQKYPATLVPFFIRSYFLHCL</sequence>
<evidence type="ECO:0008006" key="3">
    <source>
        <dbReference type="Google" id="ProtNLM"/>
    </source>
</evidence>
<reference evidence="1 2" key="1">
    <citation type="submission" date="2014-09" db="EMBL/GenBank/DDBJ databases">
        <authorList>
            <person name="Ellenberger Sabrina"/>
        </authorList>
    </citation>
    <scope>NUCLEOTIDE SEQUENCE [LARGE SCALE GENOMIC DNA]</scope>
    <source>
        <strain evidence="1 2">CBS 412.66</strain>
    </source>
</reference>
<gene>
    <name evidence="1" type="primary">PARPA_07633.1 scaffold 28606</name>
</gene>
<protein>
    <recommendedName>
        <fullName evidence="3">Helitron helicase-like domain-containing protein</fullName>
    </recommendedName>
</protein>
<accession>A0A0B7N7V9</accession>
<keyword evidence="2" id="KW-1185">Reference proteome</keyword>
<evidence type="ECO:0000313" key="2">
    <source>
        <dbReference type="Proteomes" id="UP000054107"/>
    </source>
</evidence>
<proteinExistence type="predicted"/>
<dbReference type="OrthoDB" id="3267861at2759"/>
<dbReference type="AlphaFoldDB" id="A0A0B7N7V9"/>
<dbReference type="Proteomes" id="UP000054107">
    <property type="component" value="Unassembled WGS sequence"/>
</dbReference>